<dbReference type="AlphaFoldDB" id="A0A0L8I8P8"/>
<name>A0A0L8I8P8_OCTBM</name>
<feature type="non-terminal residue" evidence="3">
    <location>
        <position position="1"/>
    </location>
</feature>
<reference evidence="3" key="1">
    <citation type="submission" date="2015-07" db="EMBL/GenBank/DDBJ databases">
        <title>MeaNS - Measles Nucleotide Surveillance Program.</title>
        <authorList>
            <person name="Tran T."/>
            <person name="Druce J."/>
        </authorList>
    </citation>
    <scope>NUCLEOTIDE SEQUENCE</scope>
    <source>
        <strain evidence="3">UCB-OBI-ISO-001</strain>
        <tissue evidence="3">Gonad</tissue>
    </source>
</reference>
<keyword evidence="1" id="KW-0862">Zinc</keyword>
<dbReference type="PROSITE" id="PS50157">
    <property type="entry name" value="ZINC_FINGER_C2H2_2"/>
    <property type="match status" value="1"/>
</dbReference>
<organism evidence="3">
    <name type="scientific">Octopus bimaculoides</name>
    <name type="common">California two-spotted octopus</name>
    <dbReference type="NCBI Taxonomy" id="37653"/>
    <lineage>
        <taxon>Eukaryota</taxon>
        <taxon>Metazoa</taxon>
        <taxon>Spiralia</taxon>
        <taxon>Lophotrochozoa</taxon>
        <taxon>Mollusca</taxon>
        <taxon>Cephalopoda</taxon>
        <taxon>Coleoidea</taxon>
        <taxon>Octopodiformes</taxon>
        <taxon>Octopoda</taxon>
        <taxon>Incirrata</taxon>
        <taxon>Octopodidae</taxon>
        <taxon>Octopus</taxon>
    </lineage>
</organism>
<gene>
    <name evidence="3" type="ORF">OCBIM_22028401mg</name>
</gene>
<evidence type="ECO:0000259" key="2">
    <source>
        <dbReference type="PROSITE" id="PS50157"/>
    </source>
</evidence>
<dbReference type="GO" id="GO:0008270">
    <property type="term" value="F:zinc ion binding"/>
    <property type="evidence" value="ECO:0007669"/>
    <property type="project" value="UniProtKB-KW"/>
</dbReference>
<sequence>TKATNKATWRSTTYIAVVAFEEDRQQCFAATRDGCHRATSSSVPTTHYQCPTCGRLCASGLGLWSHMHSYH</sequence>
<protein>
    <recommendedName>
        <fullName evidence="2">C2H2-type domain-containing protein</fullName>
    </recommendedName>
</protein>
<dbReference type="PROSITE" id="PS00028">
    <property type="entry name" value="ZINC_FINGER_C2H2_1"/>
    <property type="match status" value="1"/>
</dbReference>
<keyword evidence="1" id="KW-0863">Zinc-finger</keyword>
<dbReference type="EMBL" id="KQ416257">
    <property type="protein sequence ID" value="KOF97827.1"/>
    <property type="molecule type" value="Genomic_DNA"/>
</dbReference>
<evidence type="ECO:0000313" key="3">
    <source>
        <dbReference type="EMBL" id="KOF97827.1"/>
    </source>
</evidence>
<proteinExistence type="predicted"/>
<evidence type="ECO:0000256" key="1">
    <source>
        <dbReference type="PROSITE-ProRule" id="PRU00042"/>
    </source>
</evidence>
<feature type="domain" description="C2H2-type" evidence="2">
    <location>
        <begin position="48"/>
        <end position="71"/>
    </location>
</feature>
<dbReference type="InterPro" id="IPR013087">
    <property type="entry name" value="Znf_C2H2_type"/>
</dbReference>
<keyword evidence="1" id="KW-0479">Metal-binding</keyword>
<accession>A0A0L8I8P8</accession>